<dbReference type="GO" id="GO:0046872">
    <property type="term" value="F:metal ion binding"/>
    <property type="evidence" value="ECO:0007669"/>
    <property type="project" value="UniProtKB-KW"/>
</dbReference>
<dbReference type="EMBL" id="BMIQ01000001">
    <property type="protein sequence ID" value="GGD91125.1"/>
    <property type="molecule type" value="Genomic_DNA"/>
</dbReference>
<dbReference type="GO" id="GO:0006020">
    <property type="term" value="P:inositol metabolic process"/>
    <property type="evidence" value="ECO:0007669"/>
    <property type="project" value="TreeGrafter"/>
</dbReference>
<dbReference type="GO" id="GO:0007165">
    <property type="term" value="P:signal transduction"/>
    <property type="evidence" value="ECO:0007669"/>
    <property type="project" value="TreeGrafter"/>
</dbReference>
<evidence type="ECO:0000256" key="1">
    <source>
        <dbReference type="ARBA" id="ARBA00009759"/>
    </source>
</evidence>
<sequence>MTSPVNIETLAGILADAADTEIMPRFRNLGDRDVRQKTSAVDLVTEADEAAERLIKARCAEAFPDALFIGEESVAADPALLPRLAEAELAIVVDPIDGTANFAAGLPAFGVMASVVAKGETVGGLLYDPFCKDFLLAEKGAGAFLDRRGQRSRIAVANPVPLDEMVGSGGASYFEKDLQGTIFANLHKLRIVGNYRCAQLEYWAMATGAVHFLFFGKLMPWDHLAGALIVEEAGGMFRRLDGSAYRPRHVGGGLLVATDEASWEVLSREIFGG</sequence>
<dbReference type="RefSeq" id="WP_188906831.1">
    <property type="nucleotide sequence ID" value="NZ_BMIQ01000001.1"/>
</dbReference>
<feature type="binding site" evidence="2">
    <location>
        <position position="71"/>
    </location>
    <ligand>
        <name>Mg(2+)</name>
        <dbReference type="ChEBI" id="CHEBI:18420"/>
        <label>1</label>
        <note>catalytic</note>
    </ligand>
</feature>
<keyword evidence="2" id="KW-0460">Magnesium</keyword>
<name>A0A916ZE32_9HYPH</name>
<comment type="caution">
    <text evidence="3">The sequence shown here is derived from an EMBL/GenBank/DDBJ whole genome shotgun (WGS) entry which is preliminary data.</text>
</comment>
<reference evidence="3" key="1">
    <citation type="journal article" date="2014" name="Int. J. Syst. Evol. Microbiol.">
        <title>Complete genome sequence of Corynebacterium casei LMG S-19264T (=DSM 44701T), isolated from a smear-ripened cheese.</title>
        <authorList>
            <consortium name="US DOE Joint Genome Institute (JGI-PGF)"/>
            <person name="Walter F."/>
            <person name="Albersmeier A."/>
            <person name="Kalinowski J."/>
            <person name="Ruckert C."/>
        </authorList>
    </citation>
    <scope>NUCLEOTIDE SEQUENCE</scope>
    <source>
        <strain evidence="3">CGMCC 1.15367</strain>
    </source>
</reference>
<evidence type="ECO:0000313" key="4">
    <source>
        <dbReference type="Proteomes" id="UP000644699"/>
    </source>
</evidence>
<feature type="binding site" evidence="2">
    <location>
        <position position="97"/>
    </location>
    <ligand>
        <name>Mg(2+)</name>
        <dbReference type="ChEBI" id="CHEBI:18420"/>
        <label>1</label>
        <note>catalytic</note>
    </ligand>
</feature>
<protein>
    <submittedName>
        <fullName evidence="3">Inositol monophosphatase</fullName>
    </submittedName>
</protein>
<dbReference type="GO" id="GO:0008934">
    <property type="term" value="F:inositol monophosphate 1-phosphatase activity"/>
    <property type="evidence" value="ECO:0007669"/>
    <property type="project" value="TreeGrafter"/>
</dbReference>
<dbReference type="Proteomes" id="UP000644699">
    <property type="component" value="Unassembled WGS sequence"/>
</dbReference>
<evidence type="ECO:0000256" key="2">
    <source>
        <dbReference type="PIRSR" id="PIRSR600760-2"/>
    </source>
</evidence>
<gene>
    <name evidence="3" type="ORF">GCM10011390_07300</name>
</gene>
<reference evidence="3" key="2">
    <citation type="submission" date="2020-09" db="EMBL/GenBank/DDBJ databases">
        <authorList>
            <person name="Sun Q."/>
            <person name="Zhou Y."/>
        </authorList>
    </citation>
    <scope>NUCLEOTIDE SEQUENCE</scope>
    <source>
        <strain evidence="3">CGMCC 1.15367</strain>
    </source>
</reference>
<dbReference type="PANTHER" id="PTHR20854:SF4">
    <property type="entry name" value="INOSITOL-1-MONOPHOSPHATASE-RELATED"/>
    <property type="match status" value="1"/>
</dbReference>
<evidence type="ECO:0000313" key="3">
    <source>
        <dbReference type="EMBL" id="GGD91125.1"/>
    </source>
</evidence>
<feature type="binding site" evidence="2">
    <location>
        <position position="96"/>
    </location>
    <ligand>
        <name>Mg(2+)</name>
        <dbReference type="ChEBI" id="CHEBI:18420"/>
        <label>1</label>
        <note>catalytic</note>
    </ligand>
</feature>
<feature type="binding site" evidence="2">
    <location>
        <position position="94"/>
    </location>
    <ligand>
        <name>Mg(2+)</name>
        <dbReference type="ChEBI" id="CHEBI:18420"/>
        <label>1</label>
        <note>catalytic</note>
    </ligand>
</feature>
<keyword evidence="4" id="KW-1185">Reference proteome</keyword>
<accession>A0A916ZE32</accession>
<dbReference type="InterPro" id="IPR000760">
    <property type="entry name" value="Inositol_monophosphatase-like"/>
</dbReference>
<organism evidence="3 4">
    <name type="scientific">Aureimonas endophytica</name>
    <dbReference type="NCBI Taxonomy" id="2027858"/>
    <lineage>
        <taxon>Bacteria</taxon>
        <taxon>Pseudomonadati</taxon>
        <taxon>Pseudomonadota</taxon>
        <taxon>Alphaproteobacteria</taxon>
        <taxon>Hyphomicrobiales</taxon>
        <taxon>Aurantimonadaceae</taxon>
        <taxon>Aureimonas</taxon>
    </lineage>
</organism>
<dbReference type="SUPFAM" id="SSF56655">
    <property type="entry name" value="Carbohydrate phosphatase"/>
    <property type="match status" value="1"/>
</dbReference>
<proteinExistence type="inferred from homology"/>
<dbReference type="PANTHER" id="PTHR20854">
    <property type="entry name" value="INOSITOL MONOPHOSPHATASE"/>
    <property type="match status" value="1"/>
</dbReference>
<dbReference type="AlphaFoldDB" id="A0A916ZE32"/>
<dbReference type="PRINTS" id="PR00377">
    <property type="entry name" value="IMPHPHTASES"/>
</dbReference>
<keyword evidence="2" id="KW-0479">Metal-binding</keyword>
<dbReference type="Gene3D" id="3.40.190.80">
    <property type="match status" value="1"/>
</dbReference>
<feature type="binding site" evidence="2">
    <location>
        <position position="222"/>
    </location>
    <ligand>
        <name>Mg(2+)</name>
        <dbReference type="ChEBI" id="CHEBI:18420"/>
        <label>1</label>
        <note>catalytic</note>
    </ligand>
</feature>
<dbReference type="Gene3D" id="3.30.540.10">
    <property type="entry name" value="Fructose-1,6-Bisphosphatase, subunit A, domain 1"/>
    <property type="match status" value="1"/>
</dbReference>
<comment type="similarity">
    <text evidence="1">Belongs to the inositol monophosphatase superfamily.</text>
</comment>
<dbReference type="Pfam" id="PF00459">
    <property type="entry name" value="Inositol_P"/>
    <property type="match status" value="1"/>
</dbReference>
<comment type="cofactor">
    <cofactor evidence="2">
        <name>Mg(2+)</name>
        <dbReference type="ChEBI" id="CHEBI:18420"/>
    </cofactor>
</comment>